<dbReference type="KEGG" id="tve:TRV_00980"/>
<keyword evidence="3" id="KW-1185">Reference proteome</keyword>
<sequence>MAQIKGKKEKKERNEKRKEAIIHPSPSQRRKRSFHTGGDCERPYATYSPGKELLLTSQIKNPCSRSSRRGDHLHGRERATIGLAVF</sequence>
<evidence type="ECO:0000256" key="1">
    <source>
        <dbReference type="SAM" id="MobiDB-lite"/>
    </source>
</evidence>
<evidence type="ECO:0000313" key="2">
    <source>
        <dbReference type="EMBL" id="EFE44205.1"/>
    </source>
</evidence>
<proteinExistence type="predicted"/>
<gene>
    <name evidence="2" type="ORF">TRV_00980</name>
</gene>
<dbReference type="GeneID" id="9580346"/>
<comment type="caution">
    <text evidence="2">The sequence shown here is derived from an EMBL/GenBank/DDBJ whole genome shotgun (WGS) entry which is preliminary data.</text>
</comment>
<dbReference type="Proteomes" id="UP000008383">
    <property type="component" value="Unassembled WGS sequence"/>
</dbReference>
<evidence type="ECO:0000313" key="3">
    <source>
        <dbReference type="Proteomes" id="UP000008383"/>
    </source>
</evidence>
<organism evidence="2 3">
    <name type="scientific">Trichophyton verrucosum (strain HKI 0517)</name>
    <dbReference type="NCBI Taxonomy" id="663202"/>
    <lineage>
        <taxon>Eukaryota</taxon>
        <taxon>Fungi</taxon>
        <taxon>Dikarya</taxon>
        <taxon>Ascomycota</taxon>
        <taxon>Pezizomycotina</taxon>
        <taxon>Eurotiomycetes</taxon>
        <taxon>Eurotiomycetidae</taxon>
        <taxon>Onygenales</taxon>
        <taxon>Arthrodermataceae</taxon>
        <taxon>Trichophyton</taxon>
    </lineage>
</organism>
<name>D4D1N8_TRIVH</name>
<reference evidence="3" key="1">
    <citation type="journal article" date="2011" name="Genome Biol.">
        <title>Comparative and functional genomics provide insights into the pathogenicity of dermatophytic fungi.</title>
        <authorList>
            <person name="Burmester A."/>
            <person name="Shelest E."/>
            <person name="Gloeckner G."/>
            <person name="Heddergott C."/>
            <person name="Schindler S."/>
            <person name="Staib P."/>
            <person name="Heidel A."/>
            <person name="Felder M."/>
            <person name="Petzold A."/>
            <person name="Szafranski K."/>
            <person name="Feuermann M."/>
            <person name="Pedruzzi I."/>
            <person name="Priebe S."/>
            <person name="Groth M."/>
            <person name="Winkler R."/>
            <person name="Li W."/>
            <person name="Kniemeyer O."/>
            <person name="Schroeckh V."/>
            <person name="Hertweck C."/>
            <person name="Hube B."/>
            <person name="White T.C."/>
            <person name="Platzer M."/>
            <person name="Guthke R."/>
            <person name="Heitman J."/>
            <person name="Woestemeyer J."/>
            <person name="Zipfel P.F."/>
            <person name="Monod M."/>
            <person name="Brakhage A.A."/>
        </authorList>
    </citation>
    <scope>NUCLEOTIDE SEQUENCE [LARGE SCALE GENOMIC DNA]</scope>
    <source>
        <strain evidence="3">HKI 0517</strain>
    </source>
</reference>
<protein>
    <submittedName>
        <fullName evidence="2">Uncharacterized protein</fullName>
    </submittedName>
</protein>
<feature type="compositionally biased region" description="Basic and acidic residues" evidence="1">
    <location>
        <begin position="9"/>
        <end position="21"/>
    </location>
</feature>
<dbReference type="EMBL" id="ACYE01000057">
    <property type="protein sequence ID" value="EFE44205.1"/>
    <property type="molecule type" value="Genomic_DNA"/>
</dbReference>
<feature type="region of interest" description="Disordered" evidence="1">
    <location>
        <begin position="1"/>
        <end position="45"/>
    </location>
</feature>
<dbReference type="RefSeq" id="XP_003024816.1">
    <property type="nucleotide sequence ID" value="XM_003024770.1"/>
</dbReference>
<dbReference type="AlphaFoldDB" id="D4D1N8"/>
<accession>D4D1N8</accession>
<dbReference type="HOGENOM" id="CLU_2499497_0_0_1"/>